<dbReference type="InterPro" id="IPR003661">
    <property type="entry name" value="HisK_dim/P_dom"/>
</dbReference>
<feature type="domain" description="Response regulatory" evidence="9">
    <location>
        <begin position="1125"/>
        <end position="1242"/>
    </location>
</feature>
<dbReference type="Pfam" id="PF00072">
    <property type="entry name" value="Response_reg"/>
    <property type="match status" value="2"/>
</dbReference>
<dbReference type="SMART" id="SM00448">
    <property type="entry name" value="REC"/>
    <property type="match status" value="2"/>
</dbReference>
<keyword evidence="4" id="KW-0902">Two-component regulatory system</keyword>
<dbReference type="PANTHER" id="PTHR45339:SF1">
    <property type="entry name" value="HYBRID SIGNAL TRANSDUCTION HISTIDINE KINASE J"/>
    <property type="match status" value="1"/>
</dbReference>
<evidence type="ECO:0000256" key="2">
    <source>
        <dbReference type="ARBA" id="ARBA00012438"/>
    </source>
</evidence>
<feature type="modified residue" description="4-aspartylphosphate" evidence="5">
    <location>
        <position position="1001"/>
    </location>
</feature>
<evidence type="ECO:0000256" key="5">
    <source>
        <dbReference type="PROSITE-ProRule" id="PRU00169"/>
    </source>
</evidence>
<dbReference type="CDD" id="cd16922">
    <property type="entry name" value="HATPase_EvgS-ArcB-TorS-like"/>
    <property type="match status" value="1"/>
</dbReference>
<evidence type="ECO:0000256" key="3">
    <source>
        <dbReference type="ARBA" id="ARBA00022553"/>
    </source>
</evidence>
<dbReference type="Pfam" id="PF00989">
    <property type="entry name" value="PAS"/>
    <property type="match status" value="1"/>
</dbReference>
<evidence type="ECO:0000313" key="12">
    <source>
        <dbReference type="Proteomes" id="UP000731907"/>
    </source>
</evidence>
<feature type="signal peptide" evidence="7">
    <location>
        <begin position="1"/>
        <end position="19"/>
    </location>
</feature>
<dbReference type="Pfam" id="PF13426">
    <property type="entry name" value="PAS_9"/>
    <property type="match status" value="1"/>
</dbReference>
<evidence type="ECO:0000259" key="9">
    <source>
        <dbReference type="PROSITE" id="PS50110"/>
    </source>
</evidence>
<keyword evidence="12" id="KW-1185">Reference proteome</keyword>
<dbReference type="EMBL" id="JAAATX020000002">
    <property type="protein sequence ID" value="MBU9697031.1"/>
    <property type="molecule type" value="Genomic_DNA"/>
</dbReference>
<feature type="modified residue" description="4-aspartylphosphate" evidence="5">
    <location>
        <position position="1174"/>
    </location>
</feature>
<dbReference type="SMART" id="SM00387">
    <property type="entry name" value="HATPase_c"/>
    <property type="match status" value="1"/>
</dbReference>
<dbReference type="InterPro" id="IPR001638">
    <property type="entry name" value="Solute-binding_3/MltF_N"/>
</dbReference>
<protein>
    <recommendedName>
        <fullName evidence="2">histidine kinase</fullName>
        <ecNumber evidence="2">2.7.13.3</ecNumber>
    </recommendedName>
</protein>
<sequence>MARSATVALAALLASPAPAQQGQPVAELADGLTVGFTEQISPYVIVDPTDRISGIRAELWQLWSRRTGIPVSLVHVEAEDLRAAMDSGSIDLVDMTSPALDREDWLDFSPQYAEVSLALFHRTDMARLVDIDDIRNRRVGVTSRSACEELLAARGIPLEIYPTLHELGTAAKAGQPAPAIFCLPVVVGDTLFSSLGIGTVYTHTAPIVVATGHWAVLRGKTDLYAAVEQGLSAIPPEEITALVERWSGENLSSLLGYSSRDVLRLIQTLALMVAVAIATAAILRWRLGRAMAARAAAADALRQRIREQACLHDIFIATEDMGRPLPVILSEMAQALSRGCDSGGRARFRIRLYDTLHDDFPAGHTPAFVHPILIEGVQQGEIAAACTGGENAVPAEARLLIELAASRLAGRSLGAMASRRLALSEERFRRTFRHSAQATAIIQDGYFTEANAAALRMLGYGEGETFVGLRPDQISPEFQPDGQRSRDKAALLIAEALEGGNIKFDWEHLRTDGSTALIEVMLTAVADGDRIDVFTLWNDVTVKRQAEAALSAYQRTLEEQVAQRTEDLSKLYEELQAILATADSGICLVRDRVIQTCNPSMAQLLLRPQEQLVGASTRILFKSDEDWTEGVAEAYALIASGRTFTATRELTRGDGTTVWVSLRATAIDPADPARGTVWVMQDISNERAAAQNLAAARDLAEQAARLKSEFLAHMSHELRSPLNAILGFTELLLGTPLSPHQIDHIRKVQAAGRHLLMIINDVLDLSKVEAGKLRIERTEFLLSQSLKSAVDTVAAAAADKDLELIVDVDPAVPPRLMGDPLRITQILMNYLTNALKFTQSGEILLSVTADGADRIRFAVTDTGIGMSPEQVDRMFQSFSQAEDSTARLYGGTGLGLSICRQLAHLMGGEVGVESTPGQGSTFWASLPLAPAPRQSAGRRTVPLRGRRILVADDSARAAAAAATLLRASGAVADTAASGAEAVTAATAALRAGQPFDVILIDRTMPELDGVATARALRHALGLATPPLVLMSRRGGQEAVDLAFREGLDDLIPKPLERDVLVDRVGALARGAKHAPLAPTPTARASLPDAPAPVPAPVPAPPPPPAPVATPTPATPAPDLPYSGRQALVVDDNPMNVEITAALLSRQGLTVRTASNGAEALQAVAEHSFDLILMDCQMPVMGGIEATRRIRALSGPAARTPIIGLSGNAESDERDAGLAAGMDDYIVKPVPAATLRALLARMLVPDEPAR</sequence>
<dbReference type="Pfam" id="PF02518">
    <property type="entry name" value="HATPase_c"/>
    <property type="match status" value="1"/>
</dbReference>
<organism evidence="11 12">
    <name type="scientific">Paragemmobacter amnigenus</name>
    <dbReference type="NCBI Taxonomy" id="2852097"/>
    <lineage>
        <taxon>Bacteria</taxon>
        <taxon>Pseudomonadati</taxon>
        <taxon>Pseudomonadota</taxon>
        <taxon>Alphaproteobacteria</taxon>
        <taxon>Rhodobacterales</taxon>
        <taxon>Paracoccaceae</taxon>
        <taxon>Paragemmobacter</taxon>
    </lineage>
</organism>
<dbReference type="PROSITE" id="PS50109">
    <property type="entry name" value="HIS_KIN"/>
    <property type="match status" value="1"/>
</dbReference>
<accession>A0ABS6IZT6</accession>
<dbReference type="PROSITE" id="PS50110">
    <property type="entry name" value="RESPONSE_REGULATORY"/>
    <property type="match status" value="2"/>
</dbReference>
<dbReference type="InterPro" id="IPR000014">
    <property type="entry name" value="PAS"/>
</dbReference>
<dbReference type="CDD" id="cd17546">
    <property type="entry name" value="REC_hyHK_CKI1_RcsC-like"/>
    <property type="match status" value="1"/>
</dbReference>
<dbReference type="NCBIfam" id="TIGR00229">
    <property type="entry name" value="sensory_box"/>
    <property type="match status" value="2"/>
</dbReference>
<dbReference type="PROSITE" id="PS50113">
    <property type="entry name" value="PAC"/>
    <property type="match status" value="1"/>
</dbReference>
<dbReference type="Pfam" id="PF00512">
    <property type="entry name" value="HisKA"/>
    <property type="match status" value="1"/>
</dbReference>
<reference evidence="11 12" key="1">
    <citation type="submission" date="2021-06" db="EMBL/GenBank/DDBJ databases">
        <title>Rhodobacteraceae bacterium strain HSP-20.</title>
        <authorList>
            <person name="Chen W.-M."/>
        </authorList>
    </citation>
    <scope>NUCLEOTIDE SEQUENCE [LARGE SCALE GENOMIC DNA]</scope>
    <source>
        <strain evidence="11 12">HSP-20</strain>
    </source>
</reference>
<dbReference type="InterPro" id="IPR001789">
    <property type="entry name" value="Sig_transdc_resp-reg_receiver"/>
</dbReference>
<feature type="region of interest" description="Disordered" evidence="6">
    <location>
        <begin position="1075"/>
        <end position="1119"/>
    </location>
</feature>
<feature type="domain" description="Response regulatory" evidence="9">
    <location>
        <begin position="947"/>
        <end position="1068"/>
    </location>
</feature>
<evidence type="ECO:0000259" key="8">
    <source>
        <dbReference type="PROSITE" id="PS50109"/>
    </source>
</evidence>
<dbReference type="SMART" id="SM00091">
    <property type="entry name" value="PAS"/>
    <property type="match status" value="2"/>
</dbReference>
<feature type="chain" id="PRO_5046307964" description="histidine kinase" evidence="7">
    <location>
        <begin position="20"/>
        <end position="1249"/>
    </location>
</feature>
<name>A0ABS6IZT6_9RHOB</name>
<evidence type="ECO:0000256" key="4">
    <source>
        <dbReference type="ARBA" id="ARBA00023012"/>
    </source>
</evidence>
<keyword evidence="3 5" id="KW-0597">Phosphoprotein</keyword>
<feature type="domain" description="PAC" evidence="10">
    <location>
        <begin position="644"/>
        <end position="695"/>
    </location>
</feature>
<evidence type="ECO:0000256" key="1">
    <source>
        <dbReference type="ARBA" id="ARBA00000085"/>
    </source>
</evidence>
<dbReference type="CDD" id="cd00082">
    <property type="entry name" value="HisKA"/>
    <property type="match status" value="1"/>
</dbReference>
<evidence type="ECO:0000256" key="6">
    <source>
        <dbReference type="SAM" id="MobiDB-lite"/>
    </source>
</evidence>
<proteinExistence type="predicted"/>
<dbReference type="RefSeq" id="WP_217765523.1">
    <property type="nucleotide sequence ID" value="NZ_JAAATX020000002.1"/>
</dbReference>
<gene>
    <name evidence="11" type="ORF">GU927_004130</name>
</gene>
<feature type="domain" description="Histidine kinase" evidence="8">
    <location>
        <begin position="713"/>
        <end position="930"/>
    </location>
</feature>
<dbReference type="PANTHER" id="PTHR45339">
    <property type="entry name" value="HYBRID SIGNAL TRANSDUCTION HISTIDINE KINASE J"/>
    <property type="match status" value="1"/>
</dbReference>
<keyword evidence="7" id="KW-0732">Signal</keyword>
<dbReference type="EC" id="2.7.13.3" evidence="2"/>
<dbReference type="SMART" id="SM00062">
    <property type="entry name" value="PBPb"/>
    <property type="match status" value="1"/>
</dbReference>
<dbReference type="InterPro" id="IPR003594">
    <property type="entry name" value="HATPase_dom"/>
</dbReference>
<dbReference type="SMART" id="SM00388">
    <property type="entry name" value="HisKA"/>
    <property type="match status" value="1"/>
</dbReference>
<feature type="compositionally biased region" description="Pro residues" evidence="6">
    <location>
        <begin position="1089"/>
        <end position="1118"/>
    </location>
</feature>
<dbReference type="InterPro" id="IPR000700">
    <property type="entry name" value="PAS-assoc_C"/>
</dbReference>
<evidence type="ECO:0000256" key="7">
    <source>
        <dbReference type="SAM" id="SignalP"/>
    </source>
</evidence>
<dbReference type="Proteomes" id="UP000731907">
    <property type="component" value="Unassembled WGS sequence"/>
</dbReference>
<dbReference type="InterPro" id="IPR005467">
    <property type="entry name" value="His_kinase_dom"/>
</dbReference>
<dbReference type="Pfam" id="PF00497">
    <property type="entry name" value="SBP_bac_3"/>
    <property type="match status" value="1"/>
</dbReference>
<comment type="catalytic activity">
    <reaction evidence="1">
        <text>ATP + protein L-histidine = ADP + protein N-phospho-L-histidine.</text>
        <dbReference type="EC" id="2.7.13.3"/>
    </reaction>
</comment>
<dbReference type="InterPro" id="IPR013767">
    <property type="entry name" value="PAS_fold"/>
</dbReference>
<comment type="caution">
    <text evidence="11">The sequence shown here is derived from an EMBL/GenBank/DDBJ whole genome shotgun (WGS) entry which is preliminary data.</text>
</comment>
<evidence type="ECO:0000259" key="10">
    <source>
        <dbReference type="PROSITE" id="PS50113"/>
    </source>
</evidence>
<evidence type="ECO:0000313" key="11">
    <source>
        <dbReference type="EMBL" id="MBU9697031.1"/>
    </source>
</evidence>
<dbReference type="CDD" id="cd00130">
    <property type="entry name" value="PAS"/>
    <property type="match status" value="1"/>
</dbReference>